<name>A0A7R9A6K3_9CRUS</name>
<gene>
    <name evidence="2" type="ORF">DSTB1V02_LOCUS5517</name>
</gene>
<feature type="compositionally biased region" description="Low complexity" evidence="1">
    <location>
        <begin position="37"/>
        <end position="49"/>
    </location>
</feature>
<dbReference type="AlphaFoldDB" id="A0A7R9A6K3"/>
<reference evidence="2" key="1">
    <citation type="submission" date="2020-11" db="EMBL/GenBank/DDBJ databases">
        <authorList>
            <person name="Tran Van P."/>
        </authorList>
    </citation>
    <scope>NUCLEOTIDE SEQUENCE</scope>
</reference>
<proteinExistence type="predicted"/>
<evidence type="ECO:0000256" key="1">
    <source>
        <dbReference type="SAM" id="MobiDB-lite"/>
    </source>
</evidence>
<keyword evidence="3" id="KW-1185">Reference proteome</keyword>
<feature type="compositionally biased region" description="Polar residues" evidence="1">
    <location>
        <begin position="24"/>
        <end position="36"/>
    </location>
</feature>
<organism evidence="2">
    <name type="scientific">Darwinula stevensoni</name>
    <dbReference type="NCBI Taxonomy" id="69355"/>
    <lineage>
        <taxon>Eukaryota</taxon>
        <taxon>Metazoa</taxon>
        <taxon>Ecdysozoa</taxon>
        <taxon>Arthropoda</taxon>
        <taxon>Crustacea</taxon>
        <taxon>Oligostraca</taxon>
        <taxon>Ostracoda</taxon>
        <taxon>Podocopa</taxon>
        <taxon>Podocopida</taxon>
        <taxon>Darwinulocopina</taxon>
        <taxon>Darwinuloidea</taxon>
        <taxon>Darwinulidae</taxon>
        <taxon>Darwinula</taxon>
    </lineage>
</organism>
<evidence type="ECO:0000313" key="3">
    <source>
        <dbReference type="Proteomes" id="UP000677054"/>
    </source>
</evidence>
<accession>A0A7R9A6K3</accession>
<dbReference type="EMBL" id="CAJPEV010000912">
    <property type="protein sequence ID" value="CAG0889480.1"/>
    <property type="molecule type" value="Genomic_DNA"/>
</dbReference>
<dbReference type="OrthoDB" id="10264848at2759"/>
<evidence type="ECO:0000313" key="2">
    <source>
        <dbReference type="EMBL" id="CAD7245649.1"/>
    </source>
</evidence>
<sequence>MMLHRQKAFDLEMPEEQPPPDTHLSVTRTYLSTTRHTSPPNTPLTNSSPDGSGVGRDAKSRGIQISGFDQFDQPDPLGCTKADCGKSSTPKKTKSREAYSTYLMGISLVSNILLQETSRQASLSTAERTRLITFLQQSTDRVAQLSLKVHDDKSAPKSQVATSKQSILMTARKLKKSLPAVCRQNSPLEQMKSENRQLVALYTNRMKKLPPQAQRELSLELQRKLTENLSLAKQKQARWEKQEADLVQQAFHKAEREFQEEPEKEEKNVLYVAIARYERGCESSNVGDWKSVFRDPCHPVKVYLDEKQHTIDELIYDLLQKPEVRSETNQETTESIKEFLSLGDDSVESSSECKSLTEASENLMKDIEEAIVTGENQIDVLRKELCHSLATEDNKDESGNTAVLQKRALRRHLEFINTDILCHVSVASCVLQAYYKVPSEDFSVHENLMEHFLSSINQPLLQLYRRANRSEEERLALKMRQLAKGKAPDDTVNSLSQHLKAMVCATSLRAQKEAEYSTQVLRTRRPCFLEAIQNVKGRMSCYPS</sequence>
<dbReference type="EMBL" id="LR900429">
    <property type="protein sequence ID" value="CAD7245649.1"/>
    <property type="molecule type" value="Genomic_DNA"/>
</dbReference>
<dbReference type="Proteomes" id="UP000677054">
    <property type="component" value="Unassembled WGS sequence"/>
</dbReference>
<feature type="region of interest" description="Disordered" evidence="1">
    <location>
        <begin position="1"/>
        <end position="95"/>
    </location>
</feature>
<protein>
    <submittedName>
        <fullName evidence="2">Uncharacterized protein</fullName>
    </submittedName>
</protein>